<dbReference type="Gene3D" id="3.40.50.150">
    <property type="entry name" value="Vaccinia Virus protein VP39"/>
    <property type="match status" value="1"/>
</dbReference>
<dbReference type="Pfam" id="PF08241">
    <property type="entry name" value="Methyltransf_11"/>
    <property type="match status" value="1"/>
</dbReference>
<dbReference type="CDD" id="cd02440">
    <property type="entry name" value="AdoMet_MTases"/>
    <property type="match status" value="1"/>
</dbReference>
<evidence type="ECO:0000313" key="3">
    <source>
        <dbReference type="Proteomes" id="UP000572051"/>
    </source>
</evidence>
<protein>
    <submittedName>
        <fullName evidence="2">Ubiquinone/menaquinone biosynthesis C-methylase UbiE</fullName>
    </submittedName>
</protein>
<dbReference type="AlphaFoldDB" id="A0A7Z0ER53"/>
<dbReference type="InterPro" id="IPR029063">
    <property type="entry name" value="SAM-dependent_MTases_sf"/>
</dbReference>
<organism evidence="2 3">
    <name type="scientific">Nocardiopsis aegyptia</name>
    <dbReference type="NCBI Taxonomy" id="220378"/>
    <lineage>
        <taxon>Bacteria</taxon>
        <taxon>Bacillati</taxon>
        <taxon>Actinomycetota</taxon>
        <taxon>Actinomycetes</taxon>
        <taxon>Streptosporangiales</taxon>
        <taxon>Nocardiopsidaceae</taxon>
        <taxon>Nocardiopsis</taxon>
    </lineage>
</organism>
<comment type="caution">
    <text evidence="2">The sequence shown here is derived from an EMBL/GenBank/DDBJ whole genome shotgun (WGS) entry which is preliminary data.</text>
</comment>
<reference evidence="2 3" key="1">
    <citation type="submission" date="2020-07" db="EMBL/GenBank/DDBJ databases">
        <title>Sequencing the genomes of 1000 actinobacteria strains.</title>
        <authorList>
            <person name="Klenk H.-P."/>
        </authorList>
    </citation>
    <scope>NUCLEOTIDE SEQUENCE [LARGE SCALE GENOMIC DNA]</scope>
    <source>
        <strain evidence="2 3">DSM 44442</strain>
    </source>
</reference>
<evidence type="ECO:0000259" key="1">
    <source>
        <dbReference type="Pfam" id="PF08241"/>
    </source>
</evidence>
<dbReference type="Proteomes" id="UP000572051">
    <property type="component" value="Unassembled WGS sequence"/>
</dbReference>
<sequence>MRPRPVAFPDYPRTVSSVTAVEPEPYLRRAAREGAARAGIPITVVDGLAEALPLPDASVDAVVATLVLCSVPDQDRALREVRRVLRPGGRLCFLEHVRAATPGARRVQRLLDATIGPRLLGGCHSGRDTLAAIEAAGFALDPVERFLFPRARTPVSSHVRGEARPA</sequence>
<feature type="domain" description="Methyltransferase type 11" evidence="1">
    <location>
        <begin position="13"/>
        <end position="93"/>
    </location>
</feature>
<evidence type="ECO:0000313" key="2">
    <source>
        <dbReference type="EMBL" id="NYJ36764.1"/>
    </source>
</evidence>
<keyword evidence="2" id="KW-0830">Ubiquinone</keyword>
<dbReference type="InterPro" id="IPR052356">
    <property type="entry name" value="Thiol_S-MT"/>
</dbReference>
<keyword evidence="2" id="KW-0489">Methyltransferase</keyword>
<dbReference type="GO" id="GO:0008757">
    <property type="term" value="F:S-adenosylmethionine-dependent methyltransferase activity"/>
    <property type="evidence" value="ECO:0007669"/>
    <property type="project" value="InterPro"/>
</dbReference>
<keyword evidence="2" id="KW-0808">Transferase</keyword>
<keyword evidence="3" id="KW-1185">Reference proteome</keyword>
<proteinExistence type="predicted"/>
<dbReference type="EMBL" id="JACCFS010000001">
    <property type="protein sequence ID" value="NYJ36764.1"/>
    <property type="molecule type" value="Genomic_DNA"/>
</dbReference>
<dbReference type="GO" id="GO:0032259">
    <property type="term" value="P:methylation"/>
    <property type="evidence" value="ECO:0007669"/>
    <property type="project" value="UniProtKB-KW"/>
</dbReference>
<dbReference type="PANTHER" id="PTHR45036:SF1">
    <property type="entry name" value="METHYLTRANSFERASE LIKE 7A"/>
    <property type="match status" value="1"/>
</dbReference>
<dbReference type="SUPFAM" id="SSF53335">
    <property type="entry name" value="S-adenosyl-L-methionine-dependent methyltransferases"/>
    <property type="match status" value="1"/>
</dbReference>
<gene>
    <name evidence="2" type="ORF">HNR10_004645</name>
</gene>
<dbReference type="PANTHER" id="PTHR45036">
    <property type="entry name" value="METHYLTRANSFERASE LIKE 7B"/>
    <property type="match status" value="1"/>
</dbReference>
<dbReference type="InterPro" id="IPR013216">
    <property type="entry name" value="Methyltransf_11"/>
</dbReference>
<accession>A0A7Z0ER53</accession>
<name>A0A7Z0ER53_9ACTN</name>